<comment type="similarity">
    <text evidence="2">Belongs to the glycosyl hydrolase 2 family.</text>
</comment>
<feature type="domain" description="Glycoside hydrolase family 2 immunoglobulin-like beta-sandwich" evidence="6">
    <location>
        <begin position="179"/>
        <end position="285"/>
    </location>
</feature>
<dbReference type="Gene3D" id="3.20.20.80">
    <property type="entry name" value="Glycosidases"/>
    <property type="match status" value="1"/>
</dbReference>
<dbReference type="PANTHER" id="PTHR43730">
    <property type="entry name" value="BETA-MANNOSIDASE"/>
    <property type="match status" value="1"/>
</dbReference>
<dbReference type="GO" id="GO:0006516">
    <property type="term" value="P:glycoprotein catabolic process"/>
    <property type="evidence" value="ECO:0007669"/>
    <property type="project" value="TreeGrafter"/>
</dbReference>
<name>A0A927IFU2_9BACT</name>
<evidence type="ECO:0000256" key="2">
    <source>
        <dbReference type="ARBA" id="ARBA00007401"/>
    </source>
</evidence>
<dbReference type="SUPFAM" id="SSF49303">
    <property type="entry name" value="beta-Galactosidase/glucuronidase domain"/>
    <property type="match status" value="1"/>
</dbReference>
<dbReference type="Gene3D" id="2.60.120.260">
    <property type="entry name" value="Galactose-binding domain-like"/>
    <property type="match status" value="1"/>
</dbReference>
<dbReference type="Proteomes" id="UP000622317">
    <property type="component" value="Unassembled WGS sequence"/>
</dbReference>
<dbReference type="InterPro" id="IPR017853">
    <property type="entry name" value="GH"/>
</dbReference>
<dbReference type="EMBL" id="JACYFG010000006">
    <property type="protein sequence ID" value="MBD5778456.1"/>
    <property type="molecule type" value="Genomic_DNA"/>
</dbReference>
<dbReference type="GO" id="GO:0004567">
    <property type="term" value="F:beta-mannosidase activity"/>
    <property type="evidence" value="ECO:0007669"/>
    <property type="project" value="UniProtKB-EC"/>
</dbReference>
<dbReference type="InterPro" id="IPR008979">
    <property type="entry name" value="Galactose-bd-like_sf"/>
</dbReference>
<dbReference type="Pfam" id="PF22666">
    <property type="entry name" value="Glyco_hydro_2_N2"/>
    <property type="match status" value="1"/>
</dbReference>
<gene>
    <name evidence="8" type="ORF">IEN85_03050</name>
</gene>
<proteinExistence type="inferred from homology"/>
<reference evidence="8" key="1">
    <citation type="submission" date="2020-09" db="EMBL/GenBank/DDBJ databases">
        <title>Pelagicoccus enzymogenes sp. nov. with an EPS production, isolated from marine sediment.</title>
        <authorList>
            <person name="Feng X."/>
        </authorList>
    </citation>
    <scope>NUCLEOTIDE SEQUENCE</scope>
    <source>
        <strain evidence="8">NFK12</strain>
    </source>
</reference>
<evidence type="ECO:0000256" key="1">
    <source>
        <dbReference type="ARBA" id="ARBA00000829"/>
    </source>
</evidence>
<dbReference type="RefSeq" id="WP_191615597.1">
    <property type="nucleotide sequence ID" value="NZ_JACYFG010000006.1"/>
</dbReference>
<feature type="domain" description="Beta-mannosidase-like galactose-binding" evidence="7">
    <location>
        <begin position="24"/>
        <end position="169"/>
    </location>
</feature>
<dbReference type="InterPro" id="IPR054593">
    <property type="entry name" value="Beta-mannosidase-like_N2"/>
</dbReference>
<evidence type="ECO:0000313" key="9">
    <source>
        <dbReference type="Proteomes" id="UP000622317"/>
    </source>
</evidence>
<comment type="catalytic activity">
    <reaction evidence="1">
        <text>Hydrolysis of terminal, non-reducing beta-D-mannose residues in beta-D-mannosides.</text>
        <dbReference type="EC" id="3.2.1.25"/>
    </reaction>
</comment>
<keyword evidence="4" id="KW-0378">Hydrolase</keyword>
<comment type="caution">
    <text evidence="8">The sequence shown here is derived from an EMBL/GenBank/DDBJ whole genome shotgun (WGS) entry which is preliminary data.</text>
</comment>
<evidence type="ECO:0000313" key="8">
    <source>
        <dbReference type="EMBL" id="MBD5778456.1"/>
    </source>
</evidence>
<dbReference type="PANTHER" id="PTHR43730:SF1">
    <property type="entry name" value="BETA-MANNOSIDASE"/>
    <property type="match status" value="1"/>
</dbReference>
<sequence>MPQNRYNLDWKVGYTSDPSIRPEKMVSASVPGAVQLDWARAEGWPHFWQDGDFGRYAWMEKVYWVYEAALPRLEGLEGERLFFVSGGIDYRFLVRVGERTLFAQEGMFSPVEIDLTEIAQPGEKIEVVIFPIPDSGLGEGRVEASSSVKPAVSYGWDFHPRLVPSGIWRLTYLELRKPTHIRELYFDYVVEEDLALVKLDLSIELSQASVGVFEWSLVGPDGEVVDGEAINLQGQSLVDGFCEVHEPELWWPRGYGEQSLYRLSVSLHDDEGLMLDSRSEAIGFRTSKLVMNEGAWDETPEMPKTRSVAPMALEVNGRRIFVKGSNWVAPDVFPGVAGEDAYRPLLEKAASCHFNLLRCWGGAAIGKPSFFELCDRLGLMVWQDFPLACNKYAESPEFLDTLGQEATAIVKQLKPHPSVMIWCGGNELYNSWSGMTDQSKAIRLLNKVCLELDPDTPFLPTSPIMGAGHGGYLFRDSRGKECYEVFQNARNSAYVEFGIPAPASAEKLRNLIPESDLFPPKPGGVWELRHGFRAWEMDKESWLCMPTVEHYFGRPESIEELVEWGQLLQAEGLKGIYEEARRQKPYCSMAINWCFNEPWPAAANNSLVSWPCEAKPALRAVRQSCRPTLASARVKRFSWKAGELFEAELWMLHDGPNAVKGDRVEAYLRFGDDESFVLGWYFDALEDGENRVGPVLRFVVPEMHEQTFKLILRVEGRPDWNSEYDFCYRQD</sequence>
<dbReference type="InterPro" id="IPR006102">
    <property type="entry name" value="Ig-like_GH2"/>
</dbReference>
<accession>A0A927IFU2</accession>
<evidence type="ECO:0000256" key="3">
    <source>
        <dbReference type="ARBA" id="ARBA00012754"/>
    </source>
</evidence>
<protein>
    <recommendedName>
        <fullName evidence="3">beta-mannosidase</fullName>
        <ecNumber evidence="3">3.2.1.25</ecNumber>
    </recommendedName>
</protein>
<dbReference type="SUPFAM" id="SSF51445">
    <property type="entry name" value="(Trans)glycosidases"/>
    <property type="match status" value="1"/>
</dbReference>
<organism evidence="8 9">
    <name type="scientific">Pelagicoccus enzymogenes</name>
    <dbReference type="NCBI Taxonomy" id="2773457"/>
    <lineage>
        <taxon>Bacteria</taxon>
        <taxon>Pseudomonadati</taxon>
        <taxon>Verrucomicrobiota</taxon>
        <taxon>Opitutia</taxon>
        <taxon>Puniceicoccales</taxon>
        <taxon>Pelagicoccaceae</taxon>
        <taxon>Pelagicoccus</taxon>
    </lineage>
</organism>
<dbReference type="Gene3D" id="2.60.40.10">
    <property type="entry name" value="Immunoglobulins"/>
    <property type="match status" value="1"/>
</dbReference>
<dbReference type="EC" id="3.2.1.25" evidence="3"/>
<evidence type="ECO:0000259" key="6">
    <source>
        <dbReference type="Pfam" id="PF00703"/>
    </source>
</evidence>
<dbReference type="AlphaFoldDB" id="A0A927IFU2"/>
<dbReference type="InterPro" id="IPR050887">
    <property type="entry name" value="Beta-mannosidase_GH2"/>
</dbReference>
<evidence type="ECO:0000256" key="4">
    <source>
        <dbReference type="ARBA" id="ARBA00022801"/>
    </source>
</evidence>
<evidence type="ECO:0000259" key="7">
    <source>
        <dbReference type="Pfam" id="PF22666"/>
    </source>
</evidence>
<dbReference type="GO" id="GO:0005975">
    <property type="term" value="P:carbohydrate metabolic process"/>
    <property type="evidence" value="ECO:0007669"/>
    <property type="project" value="InterPro"/>
</dbReference>
<evidence type="ECO:0000256" key="5">
    <source>
        <dbReference type="ARBA" id="ARBA00023295"/>
    </source>
</evidence>
<dbReference type="InterPro" id="IPR013783">
    <property type="entry name" value="Ig-like_fold"/>
</dbReference>
<keyword evidence="5" id="KW-0326">Glycosidase</keyword>
<keyword evidence="9" id="KW-1185">Reference proteome</keyword>
<dbReference type="Pfam" id="PF00703">
    <property type="entry name" value="Glyco_hydro_2"/>
    <property type="match status" value="1"/>
</dbReference>
<dbReference type="SUPFAM" id="SSF49785">
    <property type="entry name" value="Galactose-binding domain-like"/>
    <property type="match status" value="1"/>
</dbReference>
<dbReference type="InterPro" id="IPR036156">
    <property type="entry name" value="Beta-gal/glucu_dom_sf"/>
</dbReference>